<accession>A0A5N5HMH9</accession>
<sequence>MAGNLRKERHASKLQSMTILQKKIYNHVWNLQPSYVALSLARADWRLQCRVPIAGST</sequence>
<reference evidence="2" key="2">
    <citation type="submission" date="2019-10" db="EMBL/GenBank/DDBJ databases">
        <title>A de novo genome assembly of a pear dwarfing rootstock.</title>
        <authorList>
            <person name="Wang F."/>
            <person name="Wang J."/>
            <person name="Li S."/>
            <person name="Zhang Y."/>
            <person name="Fang M."/>
            <person name="Ma L."/>
            <person name="Zhao Y."/>
            <person name="Jiang S."/>
        </authorList>
    </citation>
    <scope>NUCLEOTIDE SEQUENCE [LARGE SCALE GENOMIC DNA]</scope>
</reference>
<protein>
    <submittedName>
        <fullName evidence="1">Disease resistance protein RGA3</fullName>
    </submittedName>
</protein>
<proteinExistence type="predicted"/>
<comment type="caution">
    <text evidence="1">The sequence shown here is derived from an EMBL/GenBank/DDBJ whole genome shotgun (WGS) entry which is preliminary data.</text>
</comment>
<evidence type="ECO:0000313" key="1">
    <source>
        <dbReference type="EMBL" id="KAB2628017.1"/>
    </source>
</evidence>
<evidence type="ECO:0000313" key="2">
    <source>
        <dbReference type="Proteomes" id="UP000327157"/>
    </source>
</evidence>
<reference evidence="1 2" key="3">
    <citation type="submission" date="2019-11" db="EMBL/GenBank/DDBJ databases">
        <title>A de novo genome assembly of a pear dwarfing rootstock.</title>
        <authorList>
            <person name="Wang F."/>
            <person name="Wang J."/>
            <person name="Li S."/>
            <person name="Zhang Y."/>
            <person name="Fang M."/>
            <person name="Ma L."/>
            <person name="Zhao Y."/>
            <person name="Jiang S."/>
        </authorList>
    </citation>
    <scope>NUCLEOTIDE SEQUENCE [LARGE SCALE GENOMIC DNA]</scope>
    <source>
        <strain evidence="1">S2</strain>
        <tissue evidence="1">Leaf</tissue>
    </source>
</reference>
<keyword evidence="2" id="KW-1185">Reference proteome</keyword>
<dbReference type="EMBL" id="SMOL01000148">
    <property type="protein sequence ID" value="KAB2628017.1"/>
    <property type="molecule type" value="Genomic_DNA"/>
</dbReference>
<reference evidence="1 2" key="1">
    <citation type="submission" date="2019-09" db="EMBL/GenBank/DDBJ databases">
        <authorList>
            <person name="Ou C."/>
        </authorList>
    </citation>
    <scope>NUCLEOTIDE SEQUENCE [LARGE SCALE GENOMIC DNA]</scope>
    <source>
        <strain evidence="1">S2</strain>
        <tissue evidence="1">Leaf</tissue>
    </source>
</reference>
<gene>
    <name evidence="1" type="ORF">D8674_032812</name>
</gene>
<dbReference type="Proteomes" id="UP000327157">
    <property type="component" value="Chromosome 8"/>
</dbReference>
<organism evidence="1 2">
    <name type="scientific">Pyrus ussuriensis x Pyrus communis</name>
    <dbReference type="NCBI Taxonomy" id="2448454"/>
    <lineage>
        <taxon>Eukaryota</taxon>
        <taxon>Viridiplantae</taxon>
        <taxon>Streptophyta</taxon>
        <taxon>Embryophyta</taxon>
        <taxon>Tracheophyta</taxon>
        <taxon>Spermatophyta</taxon>
        <taxon>Magnoliopsida</taxon>
        <taxon>eudicotyledons</taxon>
        <taxon>Gunneridae</taxon>
        <taxon>Pentapetalae</taxon>
        <taxon>rosids</taxon>
        <taxon>fabids</taxon>
        <taxon>Rosales</taxon>
        <taxon>Rosaceae</taxon>
        <taxon>Amygdaloideae</taxon>
        <taxon>Maleae</taxon>
        <taxon>Pyrus</taxon>
    </lineage>
</organism>
<dbReference type="AlphaFoldDB" id="A0A5N5HMH9"/>
<name>A0A5N5HMH9_9ROSA</name>